<keyword evidence="3" id="KW-1185">Reference proteome</keyword>
<dbReference type="InterPro" id="IPR006287">
    <property type="entry name" value="DJ-1"/>
</dbReference>
<proteinExistence type="predicted"/>
<dbReference type="SUPFAM" id="SSF52317">
    <property type="entry name" value="Class I glutamine amidotransferase-like"/>
    <property type="match status" value="1"/>
</dbReference>
<dbReference type="PANTHER" id="PTHR48094">
    <property type="entry name" value="PROTEIN/NUCLEIC ACID DEGLYCASE DJ-1-RELATED"/>
    <property type="match status" value="1"/>
</dbReference>
<dbReference type="NCBIfam" id="TIGR01383">
    <property type="entry name" value="not_thiJ"/>
    <property type="match status" value="1"/>
</dbReference>
<dbReference type="OrthoDB" id="543156at2759"/>
<evidence type="ECO:0000259" key="1">
    <source>
        <dbReference type="Pfam" id="PF01965"/>
    </source>
</evidence>
<gene>
    <name evidence="2" type="ORF">A3Q56_04191</name>
</gene>
<dbReference type="InterPro" id="IPR029062">
    <property type="entry name" value="Class_I_gatase-like"/>
</dbReference>
<dbReference type="GO" id="GO:0005737">
    <property type="term" value="C:cytoplasm"/>
    <property type="evidence" value="ECO:0007669"/>
    <property type="project" value="TreeGrafter"/>
</dbReference>
<evidence type="ECO:0000313" key="2">
    <source>
        <dbReference type="EMBL" id="OAF68074.1"/>
    </source>
</evidence>
<dbReference type="InterPro" id="IPR002818">
    <property type="entry name" value="DJ-1/PfpI"/>
</dbReference>
<feature type="domain" description="DJ-1/PfpI" evidence="1">
    <location>
        <begin position="1"/>
        <end position="164"/>
    </location>
</feature>
<evidence type="ECO:0000313" key="3">
    <source>
        <dbReference type="Proteomes" id="UP000078046"/>
    </source>
</evidence>
<accession>A0A177B3T1</accession>
<sequence>MKTCILVAENFEEIEMINTVDVLRRGKILVDILSISEDKKVMGCNNISVFCDDLIKNKLNDMYDCVIFPGGPGYQNLAASEKVKTFVIKHHDNKKKIAAVCAAHFAVQEFGLFKGATITCYPLVKDNVSKDYTYKEAATMVHGNYITGRSPSNTIDFALKIVEELTSLEVVKDVVKQLAPLN</sequence>
<dbReference type="CDD" id="cd03135">
    <property type="entry name" value="GATase1_DJ-1"/>
    <property type="match status" value="1"/>
</dbReference>
<name>A0A177B3T1_9BILA</name>
<dbReference type="Proteomes" id="UP000078046">
    <property type="component" value="Unassembled WGS sequence"/>
</dbReference>
<reference evidence="2 3" key="1">
    <citation type="submission" date="2016-04" db="EMBL/GenBank/DDBJ databases">
        <title>The genome of Intoshia linei affirms orthonectids as highly simplified spiralians.</title>
        <authorList>
            <person name="Mikhailov K.V."/>
            <person name="Slusarev G.S."/>
            <person name="Nikitin M.A."/>
            <person name="Logacheva M.D."/>
            <person name="Penin A."/>
            <person name="Aleoshin V."/>
            <person name="Panchin Y.V."/>
        </authorList>
    </citation>
    <scope>NUCLEOTIDE SEQUENCE [LARGE SCALE GENOMIC DNA]</scope>
    <source>
        <strain evidence="2">Intl2013</strain>
        <tissue evidence="2">Whole animal</tissue>
    </source>
</reference>
<dbReference type="Pfam" id="PF01965">
    <property type="entry name" value="DJ-1_PfpI"/>
    <property type="match status" value="1"/>
</dbReference>
<protein>
    <submittedName>
        <fullName evidence="2">Parkinson disease protein 7</fullName>
    </submittedName>
</protein>
<dbReference type="Gene3D" id="3.40.50.880">
    <property type="match status" value="1"/>
</dbReference>
<dbReference type="PANTHER" id="PTHR48094:SF12">
    <property type="entry name" value="PARKINSON DISEASE PROTEIN 7 HOMOLOG"/>
    <property type="match status" value="1"/>
</dbReference>
<dbReference type="AlphaFoldDB" id="A0A177B3T1"/>
<comment type="caution">
    <text evidence="2">The sequence shown here is derived from an EMBL/GenBank/DDBJ whole genome shotgun (WGS) entry which is preliminary data.</text>
</comment>
<dbReference type="InterPro" id="IPR050325">
    <property type="entry name" value="Prot/Nucl_acid_deglycase"/>
</dbReference>
<organism evidence="2 3">
    <name type="scientific">Intoshia linei</name>
    <dbReference type="NCBI Taxonomy" id="1819745"/>
    <lineage>
        <taxon>Eukaryota</taxon>
        <taxon>Metazoa</taxon>
        <taxon>Spiralia</taxon>
        <taxon>Lophotrochozoa</taxon>
        <taxon>Mesozoa</taxon>
        <taxon>Orthonectida</taxon>
        <taxon>Rhopaluridae</taxon>
        <taxon>Intoshia</taxon>
    </lineage>
</organism>
<dbReference type="EMBL" id="LWCA01000518">
    <property type="protein sequence ID" value="OAF68074.1"/>
    <property type="molecule type" value="Genomic_DNA"/>
</dbReference>